<sequence>MAPPLVWINGFPGSGKLTIAKALLERVGQDQVVIDNHQLVDPVGAIVSRSNPDYQRYRKAYRQRALDRIAVEPDLRRKAVVFTGIATPFFMPSSSLGASAAADYHNAASTTTRPYLSVIVSLAHSENLKRLRSQEPDDLDASKLAEQEELLVTLRDEGDLYHFGGPDELHLDVTDLLPEEAADRIMAHVRERCGGFQ</sequence>
<dbReference type="Proteomes" id="UP001186974">
    <property type="component" value="Unassembled WGS sequence"/>
</dbReference>
<evidence type="ECO:0000313" key="1">
    <source>
        <dbReference type="EMBL" id="KAK3063302.1"/>
    </source>
</evidence>
<accession>A0ACC3D8C6</accession>
<proteinExistence type="predicted"/>
<dbReference type="EMBL" id="JAWDJW010006908">
    <property type="protein sequence ID" value="KAK3063302.1"/>
    <property type="molecule type" value="Genomic_DNA"/>
</dbReference>
<reference evidence="1" key="1">
    <citation type="submission" date="2024-09" db="EMBL/GenBank/DDBJ databases">
        <title>Black Yeasts Isolated from many extreme environments.</title>
        <authorList>
            <person name="Coleine C."/>
            <person name="Stajich J.E."/>
            <person name="Selbmann L."/>
        </authorList>
    </citation>
    <scope>NUCLEOTIDE SEQUENCE</scope>
    <source>
        <strain evidence="1">CCFEE 5737</strain>
    </source>
</reference>
<name>A0ACC3D8C6_9PEZI</name>
<protein>
    <submittedName>
        <fullName evidence="1">Uncharacterized protein</fullName>
    </submittedName>
</protein>
<gene>
    <name evidence="1" type="ORF">LTS18_001539</name>
</gene>
<evidence type="ECO:0000313" key="2">
    <source>
        <dbReference type="Proteomes" id="UP001186974"/>
    </source>
</evidence>
<organism evidence="1 2">
    <name type="scientific">Coniosporium uncinatum</name>
    <dbReference type="NCBI Taxonomy" id="93489"/>
    <lineage>
        <taxon>Eukaryota</taxon>
        <taxon>Fungi</taxon>
        <taxon>Dikarya</taxon>
        <taxon>Ascomycota</taxon>
        <taxon>Pezizomycotina</taxon>
        <taxon>Dothideomycetes</taxon>
        <taxon>Dothideomycetes incertae sedis</taxon>
        <taxon>Coniosporium</taxon>
    </lineage>
</organism>
<comment type="caution">
    <text evidence="1">The sequence shown here is derived from an EMBL/GenBank/DDBJ whole genome shotgun (WGS) entry which is preliminary data.</text>
</comment>
<keyword evidence="2" id="KW-1185">Reference proteome</keyword>